<dbReference type="InterPro" id="IPR036388">
    <property type="entry name" value="WH-like_DNA-bd_sf"/>
</dbReference>
<dbReference type="PATRIC" id="fig|1073571.4.peg.2358"/>
<dbReference type="InterPro" id="IPR013196">
    <property type="entry name" value="HTH_11"/>
</dbReference>
<evidence type="ECO:0000256" key="3">
    <source>
        <dbReference type="ARBA" id="ARBA00023159"/>
    </source>
</evidence>
<feature type="domain" description="PRD" evidence="7">
    <location>
        <begin position="186"/>
        <end position="292"/>
    </location>
</feature>
<dbReference type="CDD" id="cd05568">
    <property type="entry name" value="PTS_IIB_bgl_like"/>
    <property type="match status" value="1"/>
</dbReference>
<dbReference type="Pfam" id="PF00874">
    <property type="entry name" value="PRD"/>
    <property type="match status" value="2"/>
</dbReference>
<evidence type="ECO:0000313" key="9">
    <source>
        <dbReference type="Proteomes" id="UP000033163"/>
    </source>
</evidence>
<dbReference type="PANTHER" id="PTHR30185">
    <property type="entry name" value="CRYPTIC BETA-GLUCOSIDE BGL OPERON ANTITERMINATOR"/>
    <property type="match status" value="1"/>
</dbReference>
<feature type="domain" description="PRD" evidence="7">
    <location>
        <begin position="301"/>
        <end position="408"/>
    </location>
</feature>
<dbReference type="Pfam" id="PF05043">
    <property type="entry name" value="Mga"/>
    <property type="match status" value="1"/>
</dbReference>
<gene>
    <name evidence="8" type="ORF">PRIO_2224</name>
</gene>
<dbReference type="HOGENOM" id="CLU_013442_5_1_9"/>
<evidence type="ECO:0000256" key="4">
    <source>
        <dbReference type="ARBA" id="ARBA00023163"/>
    </source>
</evidence>
<dbReference type="InterPro" id="IPR036634">
    <property type="entry name" value="PRD_sf"/>
</dbReference>
<evidence type="ECO:0000259" key="7">
    <source>
        <dbReference type="PROSITE" id="PS51372"/>
    </source>
</evidence>
<keyword evidence="2" id="KW-0805">Transcription regulation</keyword>
<evidence type="ECO:0000256" key="1">
    <source>
        <dbReference type="ARBA" id="ARBA00022737"/>
    </source>
</evidence>
<proteinExistence type="predicted"/>
<protein>
    <submittedName>
        <fullName evidence="8">LicR</fullName>
    </submittedName>
</protein>
<feature type="domain" description="PTS EIIB type-2" evidence="6">
    <location>
        <begin position="412"/>
        <end position="503"/>
    </location>
</feature>
<dbReference type="GO" id="GO:0006355">
    <property type="term" value="P:regulation of DNA-templated transcription"/>
    <property type="evidence" value="ECO:0007669"/>
    <property type="project" value="InterPro"/>
</dbReference>
<dbReference type="EMBL" id="LN831776">
    <property type="protein sequence ID" value="CQR54633.1"/>
    <property type="molecule type" value="Genomic_DNA"/>
</dbReference>
<dbReference type="InterPro" id="IPR036390">
    <property type="entry name" value="WH_DNA-bd_sf"/>
</dbReference>
<dbReference type="PROSITE" id="PS51099">
    <property type="entry name" value="PTS_EIIB_TYPE_2"/>
    <property type="match status" value="1"/>
</dbReference>
<evidence type="ECO:0000313" key="8">
    <source>
        <dbReference type="EMBL" id="CQR54633.1"/>
    </source>
</evidence>
<evidence type="ECO:0000259" key="5">
    <source>
        <dbReference type="PROSITE" id="PS51094"/>
    </source>
</evidence>
<dbReference type="PROSITE" id="PS51094">
    <property type="entry name" value="PTS_EIIA_TYPE_2"/>
    <property type="match status" value="1"/>
</dbReference>
<dbReference type="InterPro" id="IPR002178">
    <property type="entry name" value="PTS_EIIA_type-2_dom"/>
</dbReference>
<evidence type="ECO:0000259" key="6">
    <source>
        <dbReference type="PROSITE" id="PS51099"/>
    </source>
</evidence>
<dbReference type="InterPro" id="IPR050661">
    <property type="entry name" value="BglG_antiterminators"/>
</dbReference>
<dbReference type="SUPFAM" id="SSF46785">
    <property type="entry name" value="Winged helix' DNA-binding domain"/>
    <property type="match status" value="1"/>
</dbReference>
<dbReference type="InterPro" id="IPR007737">
    <property type="entry name" value="Mga_HTH"/>
</dbReference>
<dbReference type="InterPro" id="IPR016152">
    <property type="entry name" value="PTrfase/Anion_transptr"/>
</dbReference>
<dbReference type="Gene3D" id="3.40.50.2300">
    <property type="match status" value="1"/>
</dbReference>
<dbReference type="Gene3D" id="1.10.10.10">
    <property type="entry name" value="Winged helix-like DNA-binding domain superfamily/Winged helix DNA-binding domain"/>
    <property type="match status" value="2"/>
</dbReference>
<dbReference type="AlphaFoldDB" id="A0A0E3WH42"/>
<dbReference type="Pfam" id="PF00359">
    <property type="entry name" value="PTS_EIIA_2"/>
    <property type="match status" value="1"/>
</dbReference>
<dbReference type="RefSeq" id="WP_046502307.1">
    <property type="nucleotide sequence ID" value="NZ_LN831776.1"/>
</dbReference>
<dbReference type="Gene3D" id="3.40.930.10">
    <property type="entry name" value="Mannitol-specific EII, Chain A"/>
    <property type="match status" value="1"/>
</dbReference>
<dbReference type="Proteomes" id="UP000033163">
    <property type="component" value="Chromosome I"/>
</dbReference>
<dbReference type="KEGG" id="pri:PRIO_2224"/>
<name>A0A0E3WH42_9BACL</name>
<sequence>MYPRIVLILQYLLHTDSSVTGEQLAIEIGVTSRTIRSDIKVLHDLISSHGAEVQSLRGIGYELKISDRSAFDAWLKKHMSSAAVATGTFMDRVGFVMRTLLLAEGYVKLEKLADQMYVSKSTVQNVLKSVRQRLNVYGLQITTKPGYGLKISGEEYQLRLCIADSFREDVNQTGVDDAEDNGYPLFFSRDEFIEVRDIIIGNMRRHGLFFSDRGLHNLAIHIMIAVRRIREGYLILSLPREYMWSANSKEATAAQDIAAALVSRSALMFYPEYEVEYLTMHLMGTELSIELGDTQRMALTESDQEYRMYVKSMIEEMEALLELGIMHDSELEWGLTLHLKHALSRIRFGMGFNNPMLDSIKMEYPLAFQAAIVGAAKLQKLSGLHISEQEIGYIALHIGAALERLEERYAVKKCIIVCSTGLGSARLLYHKINRHFGSKLEVVGTYGYYNLDQAPLEIIDFIVSTVPLPAELPLPVVQVQTLLQNSDLQQIQRMVLHLGQELIGFIREELTFLQLDLENRDEVISYLCNELESRHLVTPAFLESVKQREQLSSTAFGNRTALPHPLVPQTKETFGVICTLKKPVMWGDKPVQFVCLLCVGKKNQQELTILYDTLIQITESPELVEQLIKAETFRELSCFFS</sequence>
<dbReference type="PROSITE" id="PS51372">
    <property type="entry name" value="PRD_2"/>
    <property type="match status" value="2"/>
</dbReference>
<dbReference type="SUPFAM" id="SSF55804">
    <property type="entry name" value="Phoshotransferase/anion transport protein"/>
    <property type="match status" value="1"/>
</dbReference>
<dbReference type="InterPro" id="IPR011608">
    <property type="entry name" value="PRD"/>
</dbReference>
<organism evidence="8 9">
    <name type="scientific">Paenibacillus riograndensis SBR5</name>
    <dbReference type="NCBI Taxonomy" id="1073571"/>
    <lineage>
        <taxon>Bacteria</taxon>
        <taxon>Bacillati</taxon>
        <taxon>Bacillota</taxon>
        <taxon>Bacilli</taxon>
        <taxon>Bacillales</taxon>
        <taxon>Paenibacillaceae</taxon>
        <taxon>Paenibacillus</taxon>
        <taxon>Paenibacillus sonchi group</taxon>
    </lineage>
</organism>
<dbReference type="Gene3D" id="1.10.1790.10">
    <property type="entry name" value="PRD domain"/>
    <property type="match status" value="1"/>
</dbReference>
<dbReference type="GO" id="GO:0008982">
    <property type="term" value="F:protein-N(PI)-phosphohistidine-sugar phosphotransferase activity"/>
    <property type="evidence" value="ECO:0007669"/>
    <property type="project" value="InterPro"/>
</dbReference>
<feature type="domain" description="PTS EIIA type-2" evidence="5">
    <location>
        <begin position="504"/>
        <end position="641"/>
    </location>
</feature>
<keyword evidence="3" id="KW-0010">Activator</keyword>
<reference evidence="9" key="1">
    <citation type="submission" date="2015-03" db="EMBL/GenBank/DDBJ databases">
        <authorList>
            <person name="Wibberg D."/>
        </authorList>
    </citation>
    <scope>NUCLEOTIDE SEQUENCE [LARGE SCALE GENOMIC DNA]</scope>
</reference>
<dbReference type="PANTHER" id="PTHR30185:SF13">
    <property type="entry name" value="LICABCH OPERON REGULATOR-RELATED"/>
    <property type="match status" value="1"/>
</dbReference>
<dbReference type="GO" id="GO:0009401">
    <property type="term" value="P:phosphoenolpyruvate-dependent sugar phosphotransferase system"/>
    <property type="evidence" value="ECO:0007669"/>
    <property type="project" value="InterPro"/>
</dbReference>
<dbReference type="Pfam" id="PF08279">
    <property type="entry name" value="HTH_11"/>
    <property type="match status" value="1"/>
</dbReference>
<accession>A0A0E3WH42</accession>
<dbReference type="SUPFAM" id="SSF63520">
    <property type="entry name" value="PTS-regulatory domain, PRD"/>
    <property type="match status" value="2"/>
</dbReference>
<keyword evidence="4" id="KW-0804">Transcription</keyword>
<dbReference type="CDD" id="cd00211">
    <property type="entry name" value="PTS_IIA_fru"/>
    <property type="match status" value="1"/>
</dbReference>
<evidence type="ECO:0000256" key="2">
    <source>
        <dbReference type="ARBA" id="ARBA00023015"/>
    </source>
</evidence>
<keyword evidence="1" id="KW-0677">Repeat</keyword>
<dbReference type="InterPro" id="IPR013011">
    <property type="entry name" value="PTS_EIIB_2"/>
</dbReference>